<name>A0A1J5Q4W9_9ZZZZ</name>
<dbReference type="EMBL" id="MLJW01001352">
    <property type="protein sequence ID" value="OIQ78702.1"/>
    <property type="molecule type" value="Genomic_DNA"/>
</dbReference>
<reference evidence="2" key="1">
    <citation type="submission" date="2016-10" db="EMBL/GenBank/DDBJ databases">
        <title>Sequence of Gallionella enrichment culture.</title>
        <authorList>
            <person name="Poehlein A."/>
            <person name="Muehling M."/>
            <person name="Daniel R."/>
        </authorList>
    </citation>
    <scope>NUCLEOTIDE SEQUENCE</scope>
</reference>
<evidence type="ECO:0000313" key="2">
    <source>
        <dbReference type="EMBL" id="OIQ78702.1"/>
    </source>
</evidence>
<organism evidence="2">
    <name type="scientific">mine drainage metagenome</name>
    <dbReference type="NCBI Taxonomy" id="410659"/>
    <lineage>
        <taxon>unclassified sequences</taxon>
        <taxon>metagenomes</taxon>
        <taxon>ecological metagenomes</taxon>
    </lineage>
</organism>
<evidence type="ECO:0000256" key="1">
    <source>
        <dbReference type="SAM" id="MobiDB-lite"/>
    </source>
</evidence>
<feature type="region of interest" description="Disordered" evidence="1">
    <location>
        <begin position="1"/>
        <end position="24"/>
    </location>
</feature>
<dbReference type="AlphaFoldDB" id="A0A1J5Q4W9"/>
<sequence length="458" mass="47900">MNRPRDPGAPGRGGPRTGFRGTPGRFTSWAPLRLPAHRASSATLAGAYPFLTPPALQVGAYVGTDALTGEPFSFDPWALYAAGIVTNPNMVLAGVIGQGKSALAKSLAVRSIAAGRRVYVPGDPKGEWAPVADAVGGLVLRLGPGLPVRINPLEATGTNPAMVHGARLRLLTALAETTLGRGLRPAEHSALDAALTTAETGTRGGAPTIPAVVDALLAPDPAMSMRDGATATDRAADGGDLIHGLRRLIRGDLAGMFDGPSTQHLDPGAPMVVLDLSRLGSSDDALTLAMTCASAWLETAATASTPAVGPRWIVYDEAWRVLRSAPLVRRMQAQWKLSRAYGTANLLILHRLSDLDAVGAAGSEARALAEGLLADCSTRVIYRQEPDQLTATATALGLTSTERSLLTALPRGTGLWKMPGRSHVVHHRLHPDEADVFDTDTAMRTVSRTTGHPGEVQS</sequence>
<dbReference type="SUPFAM" id="SSF52540">
    <property type="entry name" value="P-loop containing nucleoside triphosphate hydrolases"/>
    <property type="match status" value="1"/>
</dbReference>
<comment type="caution">
    <text evidence="2">The sequence shown here is derived from an EMBL/GenBank/DDBJ whole genome shotgun (WGS) entry which is preliminary data.</text>
</comment>
<gene>
    <name evidence="2" type="ORF">GALL_395890</name>
</gene>
<dbReference type="InterPro" id="IPR027417">
    <property type="entry name" value="P-loop_NTPase"/>
</dbReference>
<accession>A0A1J5Q4W9</accession>
<proteinExistence type="predicted"/>
<protein>
    <submittedName>
        <fullName evidence="2">AAA-like domain protein</fullName>
    </submittedName>
</protein>
<dbReference type="Gene3D" id="3.40.50.300">
    <property type="entry name" value="P-loop containing nucleotide triphosphate hydrolases"/>
    <property type="match status" value="2"/>
</dbReference>